<dbReference type="AlphaFoldDB" id="A0A9E5MHQ7"/>
<sequence length="316" mass="32978">MKRAPLVWGGAVAAVAAAGAGLLALVIGATATPEAHVERYLQALAADDLVTASRLAGLPEGSPTPVGDAGEPAVLAVLGRIERGDDRVAIIAEYGGPTDAATVILTLAPAEPLLGIIPQWSFTTPPVRSLEVGVDQHDEFLINDERLAAAAAGETARVTGFVPARLEIGIADPYVDGRSVSVRLTGAAPRVVVLEAEPTARLERGVLQEVEAFLADCVEQEVLQPAGCPFGRAIDDRVLGLPQWELVSDPVVSLTASSTPGTWEVRALAEVGLRVTVQRLFDGRISDVDTTLTATITGEVVMRDGMPRLTIAPPRS</sequence>
<dbReference type="EMBL" id="VIKT02000007">
    <property type="protein sequence ID" value="NHF62675.1"/>
    <property type="molecule type" value="Genomic_DNA"/>
</dbReference>
<dbReference type="RefSeq" id="WP_152583282.1">
    <property type="nucleotide sequence ID" value="NZ_VIKT02000007.1"/>
</dbReference>
<name>A0A9E5MHQ7_9MICO</name>
<organism evidence="1 2">
    <name type="scientific">Microcella pacifica</name>
    <dbReference type="NCBI Taxonomy" id="2591847"/>
    <lineage>
        <taxon>Bacteria</taxon>
        <taxon>Bacillati</taxon>
        <taxon>Actinomycetota</taxon>
        <taxon>Actinomycetes</taxon>
        <taxon>Micrococcales</taxon>
        <taxon>Microbacteriaceae</taxon>
        <taxon>Microcella</taxon>
    </lineage>
</organism>
<comment type="caution">
    <text evidence="1">The sequence shown here is derived from an EMBL/GenBank/DDBJ whole genome shotgun (WGS) entry which is preliminary data.</text>
</comment>
<reference evidence="1 2" key="2">
    <citation type="submission" date="2020-03" db="EMBL/GenBank/DDBJ databases">
        <title>Chryseoglobus sp. isolated from a deep-sea seamount.</title>
        <authorList>
            <person name="Zhang D.-C."/>
        </authorList>
    </citation>
    <scope>NUCLEOTIDE SEQUENCE [LARGE SCALE GENOMIC DNA]</scope>
    <source>
        <strain evidence="1 2">KN1116</strain>
    </source>
</reference>
<evidence type="ECO:0000313" key="2">
    <source>
        <dbReference type="Proteomes" id="UP000818266"/>
    </source>
</evidence>
<dbReference type="Proteomes" id="UP000818266">
    <property type="component" value="Unassembled WGS sequence"/>
</dbReference>
<protein>
    <submittedName>
        <fullName evidence="1">Uncharacterized protein</fullName>
    </submittedName>
</protein>
<proteinExistence type="predicted"/>
<accession>A0A9E5MHQ7</accession>
<dbReference type="OrthoDB" id="3818356at2"/>
<keyword evidence="2" id="KW-1185">Reference proteome</keyword>
<evidence type="ECO:0000313" key="1">
    <source>
        <dbReference type="EMBL" id="NHF62675.1"/>
    </source>
</evidence>
<gene>
    <name evidence="1" type="ORF">FK219_005405</name>
</gene>
<reference evidence="1 2" key="1">
    <citation type="submission" date="2019-06" db="EMBL/GenBank/DDBJ databases">
        <authorList>
            <person name="De-Chao Zhang Q."/>
        </authorList>
    </citation>
    <scope>NUCLEOTIDE SEQUENCE [LARGE SCALE GENOMIC DNA]</scope>
    <source>
        <strain evidence="1 2">KN1116</strain>
    </source>
</reference>